<feature type="non-terminal residue" evidence="1">
    <location>
        <position position="61"/>
    </location>
</feature>
<organism evidence="1 2">
    <name type="scientific">Rhizophagus irregularis</name>
    <dbReference type="NCBI Taxonomy" id="588596"/>
    <lineage>
        <taxon>Eukaryota</taxon>
        <taxon>Fungi</taxon>
        <taxon>Fungi incertae sedis</taxon>
        <taxon>Mucoromycota</taxon>
        <taxon>Glomeromycotina</taxon>
        <taxon>Glomeromycetes</taxon>
        <taxon>Glomerales</taxon>
        <taxon>Glomeraceae</taxon>
        <taxon>Rhizophagus</taxon>
    </lineage>
</organism>
<proteinExistence type="predicted"/>
<evidence type="ECO:0000313" key="2">
    <source>
        <dbReference type="Proteomes" id="UP000232688"/>
    </source>
</evidence>
<sequence>MMEKILRDYEDKLMDIPAELDKVGGTYDFFEVTKSDLRYLKYAVENSKSSLYKFHKKALVS</sequence>
<gene>
    <name evidence="1" type="ORF">RhiirA1_407639</name>
</gene>
<dbReference type="VEuPathDB" id="FungiDB:RhiirA1_407639"/>
<dbReference type="VEuPathDB" id="FungiDB:RhiirFUN_020308"/>
<accession>A0A2N0SIX0</accession>
<dbReference type="VEuPathDB" id="FungiDB:FUN_013173"/>
<dbReference type="EMBL" id="LLXH01000021">
    <property type="protein sequence ID" value="PKC75507.1"/>
    <property type="molecule type" value="Genomic_DNA"/>
</dbReference>
<protein>
    <submittedName>
        <fullName evidence="1">Uncharacterized protein</fullName>
    </submittedName>
</protein>
<dbReference type="AlphaFoldDB" id="A0A2N0SIX0"/>
<reference evidence="1 2" key="2">
    <citation type="submission" date="2017-10" db="EMBL/GenBank/DDBJ databases">
        <title>Genome analyses suggest a sexual origin of heterokaryosis in a supposedly ancient asexual fungus.</title>
        <authorList>
            <person name="Corradi N."/>
            <person name="Sedzielewska K."/>
            <person name="Noel J."/>
            <person name="Charron P."/>
            <person name="Farinelli L."/>
            <person name="Marton T."/>
            <person name="Kruger M."/>
            <person name="Pelin A."/>
            <person name="Brachmann A."/>
            <person name="Corradi N."/>
        </authorList>
    </citation>
    <scope>NUCLEOTIDE SEQUENCE [LARGE SCALE GENOMIC DNA]</scope>
    <source>
        <strain evidence="1 2">A1</strain>
    </source>
</reference>
<reference evidence="1 2" key="1">
    <citation type="submission" date="2017-10" db="EMBL/GenBank/DDBJ databases">
        <title>Extensive intraspecific genome diversity in a model arbuscular mycorrhizal fungus.</title>
        <authorList>
            <person name="Chen E.C.H."/>
            <person name="Morin E."/>
            <person name="Baudet D."/>
            <person name="Noel J."/>
            <person name="Ndikumana S."/>
            <person name="Charron P."/>
            <person name="St-Onge C."/>
            <person name="Giorgi J."/>
            <person name="Grigoriev I.V."/>
            <person name="Roux C."/>
            <person name="Martin F.M."/>
            <person name="Corradi N."/>
        </authorList>
    </citation>
    <scope>NUCLEOTIDE SEQUENCE [LARGE SCALE GENOMIC DNA]</scope>
    <source>
        <strain evidence="1 2">A1</strain>
    </source>
</reference>
<evidence type="ECO:0000313" key="1">
    <source>
        <dbReference type="EMBL" id="PKC75507.1"/>
    </source>
</evidence>
<name>A0A2N0SIX0_9GLOM</name>
<dbReference type="Proteomes" id="UP000232688">
    <property type="component" value="Unassembled WGS sequence"/>
</dbReference>
<comment type="caution">
    <text evidence="1">The sequence shown here is derived from an EMBL/GenBank/DDBJ whole genome shotgun (WGS) entry which is preliminary data.</text>
</comment>